<accession>A0A6P8J054</accession>
<name>A0A6P8J054_ACTTE</name>
<feature type="region of interest" description="Disordered" evidence="1">
    <location>
        <begin position="275"/>
        <end position="495"/>
    </location>
</feature>
<evidence type="ECO:0000313" key="3">
    <source>
        <dbReference type="Proteomes" id="UP000515163"/>
    </source>
</evidence>
<feature type="compositionally biased region" description="Basic and acidic residues" evidence="1">
    <location>
        <begin position="469"/>
        <end position="495"/>
    </location>
</feature>
<dbReference type="AlphaFoldDB" id="A0A6P8J054"/>
<proteinExistence type="predicted"/>
<evidence type="ECO:0000313" key="4">
    <source>
        <dbReference type="RefSeq" id="XP_031573191.1"/>
    </source>
</evidence>
<keyword evidence="2" id="KW-0732">Signal</keyword>
<gene>
    <name evidence="4" type="primary">LOC116307178</name>
</gene>
<dbReference type="RefSeq" id="XP_031573191.1">
    <property type="nucleotide sequence ID" value="XM_031717331.1"/>
</dbReference>
<dbReference type="GeneID" id="116307178"/>
<feature type="chain" id="PRO_5027610748" evidence="2">
    <location>
        <begin position="22"/>
        <end position="661"/>
    </location>
</feature>
<feature type="compositionally biased region" description="Basic and acidic residues" evidence="1">
    <location>
        <begin position="426"/>
        <end position="448"/>
    </location>
</feature>
<dbReference type="KEGG" id="aten:116307178"/>
<feature type="compositionally biased region" description="Basic and acidic residues" evidence="1">
    <location>
        <begin position="324"/>
        <end position="342"/>
    </location>
</feature>
<feature type="compositionally biased region" description="Basic and acidic residues" evidence="1">
    <location>
        <begin position="363"/>
        <end position="391"/>
    </location>
</feature>
<evidence type="ECO:0000256" key="1">
    <source>
        <dbReference type="SAM" id="MobiDB-lite"/>
    </source>
</evidence>
<reference evidence="4" key="1">
    <citation type="submission" date="2025-08" db="UniProtKB">
        <authorList>
            <consortium name="RefSeq"/>
        </authorList>
    </citation>
    <scope>IDENTIFICATION</scope>
    <source>
        <tissue evidence="4">Tentacle</tissue>
    </source>
</reference>
<organism evidence="3 4">
    <name type="scientific">Actinia tenebrosa</name>
    <name type="common">Australian red waratah sea anemone</name>
    <dbReference type="NCBI Taxonomy" id="6105"/>
    <lineage>
        <taxon>Eukaryota</taxon>
        <taxon>Metazoa</taxon>
        <taxon>Cnidaria</taxon>
        <taxon>Anthozoa</taxon>
        <taxon>Hexacorallia</taxon>
        <taxon>Actiniaria</taxon>
        <taxon>Actiniidae</taxon>
        <taxon>Actinia</taxon>
    </lineage>
</organism>
<feature type="signal peptide" evidence="2">
    <location>
        <begin position="1"/>
        <end position="21"/>
    </location>
</feature>
<sequence>MKNLCFIVVLVGVVWHSFTLGFPHGGYKSPVKRSDYSMYDNQFFSVGDTPLDNEVTDCAVVRHQYARGYIRLREYLERMQGCGTAGKRKNIAGIAAATQDATTLTSDGFRIPTNNVVHVAPFKPRPIGQLIDNIGNKQAQVKAYNGQVKNLQEEMPFQRHAIQRSRQNRPSFNNLDFLSRTNGALSYKKNSAAQSTVLPVARKFISRKNLNTNPLQAFKTLNDAKHRKQYYMSPDPQRYYSMQTAETKHAYKGPIAVGQPLLRPSPLAFNHQASTGSKIRIPQADQPVNPDLNMDKAQRQKQQMNAQAGNRHDAVPVKPDWQVGDERVQDDLEGQDGVKDEATEIGSLKSDPIPSDAAFTENPKLDGEDQESEQKMDNSKEAEQPQEKMKNDVSSNQPQKPTIDDLEPAEKNKNIDSSSHSIGVHNDAEDNAKETNEQSESNKLDEFLKPNTYTNDERKGENGAQSSNEKQETNAFSKEEEKASNSDGNHSDDKGGIAINLDVLKDKISSSKDIGFLKRMLTLIKKITHHKDFNKLAGAQKNAIVQAGKAVNSVVRKGSNTERSFIQPRPANTSPNTGYNRGGTQYVNSYISEHPPRWKVGDRTLTGSAKAQFYSGRQHEISKKFQIERNPYYQQQPRVSYTPPYFSLQRLNYGIYNGNVP</sequence>
<keyword evidence="3" id="KW-1185">Reference proteome</keyword>
<evidence type="ECO:0000256" key="2">
    <source>
        <dbReference type="SAM" id="SignalP"/>
    </source>
</evidence>
<dbReference type="OrthoDB" id="5974168at2759"/>
<protein>
    <submittedName>
        <fullName evidence="4">Uncharacterized protein LOC116307178</fullName>
    </submittedName>
</protein>
<dbReference type="InParanoid" id="A0A6P8J054"/>
<dbReference type="Proteomes" id="UP000515163">
    <property type="component" value="Unplaced"/>
</dbReference>